<dbReference type="InterPro" id="IPR000731">
    <property type="entry name" value="SSD"/>
</dbReference>
<evidence type="ECO:0000256" key="5">
    <source>
        <dbReference type="ARBA" id="ARBA00022692"/>
    </source>
</evidence>
<feature type="transmembrane region" description="Helical" evidence="10">
    <location>
        <begin position="194"/>
        <end position="215"/>
    </location>
</feature>
<dbReference type="GO" id="GO:0006605">
    <property type="term" value="P:protein targeting"/>
    <property type="evidence" value="ECO:0007669"/>
    <property type="project" value="UniProtKB-UniRule"/>
</dbReference>
<evidence type="ECO:0000256" key="9">
    <source>
        <dbReference type="ARBA" id="ARBA00023136"/>
    </source>
</evidence>
<evidence type="ECO:0000256" key="7">
    <source>
        <dbReference type="ARBA" id="ARBA00022989"/>
    </source>
</evidence>
<comment type="subunit">
    <text evidence="10">Forms a complex with SecD. Part of the essential Sec protein translocation apparatus which comprises SecA, SecYEG and auxiliary proteins SecDF. Other proteins may also be involved.</text>
</comment>
<evidence type="ECO:0000313" key="12">
    <source>
        <dbReference type="EMBL" id="OGE81255.1"/>
    </source>
</evidence>
<comment type="function">
    <text evidence="10">Part of the Sec protein translocase complex. Interacts with the SecYEG preprotein conducting channel. SecDF uses the proton motive force (PMF) to complete protein translocation after the ATP-dependent function of SecA.</text>
</comment>
<keyword evidence="2 10" id="KW-0813">Transport</keyword>
<dbReference type="STRING" id="1817822.A2826_02275"/>
<dbReference type="GO" id="GO:0015450">
    <property type="term" value="F:protein-transporting ATPase activity"/>
    <property type="evidence" value="ECO:0007669"/>
    <property type="project" value="InterPro"/>
</dbReference>
<keyword evidence="6 10" id="KW-0653">Protein transport</keyword>
<keyword evidence="8 10" id="KW-0811">Translocation</keyword>
<dbReference type="Pfam" id="PF02355">
    <property type="entry name" value="SecD_SecF_C"/>
    <property type="match status" value="1"/>
</dbReference>
<dbReference type="InterPro" id="IPR022813">
    <property type="entry name" value="SecD/SecF_arch_bac"/>
</dbReference>
<dbReference type="SUPFAM" id="SSF82866">
    <property type="entry name" value="Multidrug efflux transporter AcrB transmembrane domain"/>
    <property type="match status" value="1"/>
</dbReference>
<dbReference type="EMBL" id="MFEI01000009">
    <property type="protein sequence ID" value="OGE81255.1"/>
    <property type="molecule type" value="Genomic_DNA"/>
</dbReference>
<dbReference type="GO" id="GO:0005886">
    <property type="term" value="C:plasma membrane"/>
    <property type="evidence" value="ECO:0007669"/>
    <property type="project" value="UniProtKB-SubCell"/>
</dbReference>
<evidence type="ECO:0000256" key="2">
    <source>
        <dbReference type="ARBA" id="ARBA00022448"/>
    </source>
</evidence>
<comment type="similarity">
    <text evidence="10">Belongs to the SecD/SecF family. SecF subfamily.</text>
</comment>
<gene>
    <name evidence="10" type="primary">secF</name>
    <name evidence="12" type="ORF">A2826_02275</name>
</gene>
<evidence type="ECO:0000256" key="6">
    <source>
        <dbReference type="ARBA" id="ARBA00022927"/>
    </source>
</evidence>
<keyword evidence="3 10" id="KW-1003">Cell membrane</keyword>
<comment type="subcellular location">
    <subcellularLocation>
        <location evidence="1 10">Cell membrane</location>
        <topology evidence="1 10">Multi-pass membrane protein</topology>
    </subcellularLocation>
</comment>
<protein>
    <recommendedName>
        <fullName evidence="10">Protein-export membrane protein SecF</fullName>
    </recommendedName>
</protein>
<dbReference type="PANTHER" id="PTHR30081:SF8">
    <property type="entry name" value="PROTEIN TRANSLOCASE SUBUNIT SECF"/>
    <property type="match status" value="1"/>
</dbReference>
<dbReference type="PROSITE" id="PS50156">
    <property type="entry name" value="SSD"/>
    <property type="match status" value="1"/>
</dbReference>
<dbReference type="InterPro" id="IPR005665">
    <property type="entry name" value="SecF_bac"/>
</dbReference>
<evidence type="ECO:0000256" key="4">
    <source>
        <dbReference type="ARBA" id="ARBA00022519"/>
    </source>
</evidence>
<dbReference type="InterPro" id="IPR022646">
    <property type="entry name" value="SecD/SecF_CS"/>
</dbReference>
<evidence type="ECO:0000256" key="1">
    <source>
        <dbReference type="ARBA" id="ARBA00004651"/>
    </source>
</evidence>
<dbReference type="Gene3D" id="1.20.1640.10">
    <property type="entry name" value="Multidrug efflux transporter AcrB transmembrane domain"/>
    <property type="match status" value="1"/>
</dbReference>
<feature type="domain" description="SSD" evidence="11">
    <location>
        <begin position="129"/>
        <end position="295"/>
    </location>
</feature>
<evidence type="ECO:0000313" key="13">
    <source>
        <dbReference type="Proteomes" id="UP000177912"/>
    </source>
</evidence>
<dbReference type="NCBIfam" id="TIGR00966">
    <property type="entry name" value="transloc_SecF"/>
    <property type="match status" value="1"/>
</dbReference>
<proteinExistence type="inferred from homology"/>
<dbReference type="Pfam" id="PF07549">
    <property type="entry name" value="Sec_GG"/>
    <property type="match status" value="1"/>
</dbReference>
<feature type="transmembrane region" description="Helical" evidence="10">
    <location>
        <begin position="12"/>
        <end position="32"/>
    </location>
</feature>
<keyword evidence="7 10" id="KW-1133">Transmembrane helix</keyword>
<feature type="transmembrane region" description="Helical" evidence="10">
    <location>
        <begin position="268"/>
        <end position="296"/>
    </location>
</feature>
<organism evidence="12 13">
    <name type="scientific">Candidatus Doudnabacteria bacterium RIFCSPHIGHO2_01_FULL_43_23</name>
    <dbReference type="NCBI Taxonomy" id="1817822"/>
    <lineage>
        <taxon>Bacteria</taxon>
        <taxon>Candidatus Doudnaibacteriota</taxon>
    </lineage>
</organism>
<dbReference type="InterPro" id="IPR022645">
    <property type="entry name" value="SecD/SecF_bac"/>
</dbReference>
<evidence type="ECO:0000256" key="8">
    <source>
        <dbReference type="ARBA" id="ARBA00023010"/>
    </source>
</evidence>
<name>A0A1F5NUB4_9BACT</name>
<dbReference type="PRINTS" id="PR01755">
    <property type="entry name" value="SECFTRNLCASE"/>
</dbReference>
<evidence type="ECO:0000256" key="3">
    <source>
        <dbReference type="ARBA" id="ARBA00022475"/>
    </source>
</evidence>
<dbReference type="GO" id="GO:0065002">
    <property type="term" value="P:intracellular protein transmembrane transport"/>
    <property type="evidence" value="ECO:0007669"/>
    <property type="project" value="UniProtKB-UniRule"/>
</dbReference>
<dbReference type="HAMAP" id="MF_01464_B">
    <property type="entry name" value="SecF_B"/>
    <property type="match status" value="1"/>
</dbReference>
<dbReference type="GO" id="GO:0043952">
    <property type="term" value="P:protein transport by the Sec complex"/>
    <property type="evidence" value="ECO:0007669"/>
    <property type="project" value="UniProtKB-UniRule"/>
</dbReference>
<keyword evidence="5 10" id="KW-0812">Transmembrane</keyword>
<evidence type="ECO:0000256" key="10">
    <source>
        <dbReference type="HAMAP-Rule" id="MF_01464"/>
    </source>
</evidence>
<accession>A0A1F5NUB4</accession>
<feature type="transmembrane region" description="Helical" evidence="10">
    <location>
        <begin position="126"/>
        <end position="143"/>
    </location>
</feature>
<sequence>MKFLLSKHYKKFFVLSGVLVLTSIIFLIVFGLKPGIDFTGGSLLHLEFENPVLAPELSGLLSDAGYGSVVAQPSGDREMIIKTRVLNSEDDRAEILSLIKENFGNFEELRFDSVGPVIGQELKSKAIWQTIVVVLGILLYVAYAFRKITESKITKEVNSWRLSLAAVVALIHDVVIVMGVFALFGKLYNVEVDVLFVTAILTTLGLSVNDTIVVFDRLRENMQKQQGYNFSEIVDKSISETVVRSVNTSSTIIFVLMALAFFGGETTFYFVIALIVGITVGTYSSIFVASPILLLWKSEE</sequence>
<keyword evidence="4" id="KW-0997">Cell inner membrane</keyword>
<dbReference type="AlphaFoldDB" id="A0A1F5NUB4"/>
<dbReference type="PANTHER" id="PTHR30081">
    <property type="entry name" value="PROTEIN-EXPORT MEMBRANE PROTEIN SEC"/>
    <property type="match status" value="1"/>
</dbReference>
<comment type="caution">
    <text evidence="12">The sequence shown here is derived from an EMBL/GenBank/DDBJ whole genome shotgun (WGS) entry which is preliminary data.</text>
</comment>
<feature type="transmembrane region" description="Helical" evidence="10">
    <location>
        <begin position="164"/>
        <end position="188"/>
    </location>
</feature>
<feature type="transmembrane region" description="Helical" evidence="10">
    <location>
        <begin position="242"/>
        <end position="262"/>
    </location>
</feature>
<dbReference type="Proteomes" id="UP000177912">
    <property type="component" value="Unassembled WGS sequence"/>
</dbReference>
<reference evidence="12 13" key="1">
    <citation type="journal article" date="2016" name="Nat. Commun.">
        <title>Thousands of microbial genomes shed light on interconnected biogeochemical processes in an aquifer system.</title>
        <authorList>
            <person name="Anantharaman K."/>
            <person name="Brown C.T."/>
            <person name="Hug L.A."/>
            <person name="Sharon I."/>
            <person name="Castelle C.J."/>
            <person name="Probst A.J."/>
            <person name="Thomas B.C."/>
            <person name="Singh A."/>
            <person name="Wilkins M.J."/>
            <person name="Karaoz U."/>
            <person name="Brodie E.L."/>
            <person name="Williams K.H."/>
            <person name="Hubbard S.S."/>
            <person name="Banfield J.F."/>
        </authorList>
    </citation>
    <scope>NUCLEOTIDE SEQUENCE [LARGE SCALE GENOMIC DNA]</scope>
</reference>
<evidence type="ECO:0000259" key="11">
    <source>
        <dbReference type="PROSITE" id="PS50156"/>
    </source>
</evidence>
<dbReference type="InterPro" id="IPR048634">
    <property type="entry name" value="SecD_SecF_C"/>
</dbReference>
<keyword evidence="9 10" id="KW-0472">Membrane</keyword>